<evidence type="ECO:0000313" key="3">
    <source>
        <dbReference type="EMBL" id="PJA12009.1"/>
    </source>
</evidence>
<protein>
    <recommendedName>
        <fullName evidence="2">HTH merR-type domain-containing protein</fullName>
    </recommendedName>
</protein>
<dbReference type="InterPro" id="IPR047057">
    <property type="entry name" value="MerR_fam"/>
</dbReference>
<evidence type="ECO:0000313" key="4">
    <source>
        <dbReference type="Proteomes" id="UP000228952"/>
    </source>
</evidence>
<dbReference type="InterPro" id="IPR010499">
    <property type="entry name" value="AraC_E-bd"/>
</dbReference>
<dbReference type="Proteomes" id="UP000228952">
    <property type="component" value="Unassembled WGS sequence"/>
</dbReference>
<proteinExistence type="predicted"/>
<accession>A0A2M7W0R7</accession>
<gene>
    <name evidence="3" type="ORF">COX64_05200</name>
</gene>
<dbReference type="Gene3D" id="1.10.1660.10">
    <property type="match status" value="1"/>
</dbReference>
<dbReference type="InterPro" id="IPR009061">
    <property type="entry name" value="DNA-bd_dom_put_sf"/>
</dbReference>
<dbReference type="SUPFAM" id="SSF46955">
    <property type="entry name" value="Putative DNA-binding domain"/>
    <property type="match status" value="1"/>
</dbReference>
<sequence length="265" mass="31330">MEKLITAGELAGLACTTKRTIHYYDQKNILKPVRVDAQGYRYYRESQVLDYQMILLLQTYGVSLVEITNFVKTRRNLYQLFQEKKFQVQHKIFELQSYLNNIDHYMGNLKQNGTMVSPRITTVRAFEIFYIEKFGSYAQIGKYCSELSKMMACNEGKLTTMAIFEDPTYQPRQSRIKIAVLAERGVRIKRPYRKIVMHMRFAPGKVITWIHNGSGSLLSLFWKELEKYCRKNKISVRKDTPDFEIYREVNTDVTKQFFEIYLPIK</sequence>
<dbReference type="SMART" id="SM00422">
    <property type="entry name" value="HTH_MERR"/>
    <property type="match status" value="1"/>
</dbReference>
<dbReference type="PROSITE" id="PS50937">
    <property type="entry name" value="HTH_MERR_2"/>
    <property type="match status" value="1"/>
</dbReference>
<dbReference type="PANTHER" id="PTHR30204:SF96">
    <property type="entry name" value="CHROMOSOME-ANCHORING PROTEIN RACA"/>
    <property type="match status" value="1"/>
</dbReference>
<dbReference type="Pfam" id="PF13411">
    <property type="entry name" value="MerR_1"/>
    <property type="match status" value="1"/>
</dbReference>
<evidence type="ECO:0000256" key="1">
    <source>
        <dbReference type="ARBA" id="ARBA00023125"/>
    </source>
</evidence>
<reference evidence="4" key="1">
    <citation type="submission" date="2017-09" db="EMBL/GenBank/DDBJ databases">
        <title>Depth-based differentiation of microbial function through sediment-hosted aquifers and enrichment of novel symbionts in the deep terrestrial subsurface.</title>
        <authorList>
            <person name="Probst A.J."/>
            <person name="Ladd B."/>
            <person name="Jarett J.K."/>
            <person name="Geller-Mcgrath D.E."/>
            <person name="Sieber C.M.K."/>
            <person name="Emerson J.B."/>
            <person name="Anantharaman K."/>
            <person name="Thomas B.C."/>
            <person name="Malmstrom R."/>
            <person name="Stieglmeier M."/>
            <person name="Klingl A."/>
            <person name="Woyke T."/>
            <person name="Ryan C.M."/>
            <person name="Banfield J.F."/>
        </authorList>
    </citation>
    <scope>NUCLEOTIDE SEQUENCE [LARGE SCALE GENOMIC DNA]</scope>
</reference>
<keyword evidence="1" id="KW-0238">DNA-binding</keyword>
<dbReference type="SUPFAM" id="SSF55136">
    <property type="entry name" value="Probable bacterial effector-binding domain"/>
    <property type="match status" value="1"/>
</dbReference>
<comment type="caution">
    <text evidence="3">The sequence shown here is derived from an EMBL/GenBank/DDBJ whole genome shotgun (WGS) entry which is preliminary data.</text>
</comment>
<dbReference type="InterPro" id="IPR011256">
    <property type="entry name" value="Reg_factor_effector_dom_sf"/>
</dbReference>
<dbReference type="GO" id="GO:0003677">
    <property type="term" value="F:DNA binding"/>
    <property type="evidence" value="ECO:0007669"/>
    <property type="project" value="UniProtKB-KW"/>
</dbReference>
<feature type="domain" description="HTH merR-type" evidence="2">
    <location>
        <begin position="4"/>
        <end position="73"/>
    </location>
</feature>
<dbReference type="InterPro" id="IPR000551">
    <property type="entry name" value="MerR-type_HTH_dom"/>
</dbReference>
<dbReference type="GO" id="GO:0003700">
    <property type="term" value="F:DNA-binding transcription factor activity"/>
    <property type="evidence" value="ECO:0007669"/>
    <property type="project" value="InterPro"/>
</dbReference>
<dbReference type="AlphaFoldDB" id="A0A2M7W0R7"/>
<dbReference type="PANTHER" id="PTHR30204">
    <property type="entry name" value="REDOX-CYCLING DRUG-SENSING TRANSCRIPTIONAL ACTIVATOR SOXR"/>
    <property type="match status" value="1"/>
</dbReference>
<name>A0A2M7W0R7_9BACT</name>
<evidence type="ECO:0000259" key="2">
    <source>
        <dbReference type="PROSITE" id="PS50937"/>
    </source>
</evidence>
<organism evidence="3 4">
    <name type="scientific">Candidatus Dojkabacteria bacterium CG_4_10_14_0_2_um_filter_Dojkabacteria_WS6_41_15</name>
    <dbReference type="NCBI Taxonomy" id="2014249"/>
    <lineage>
        <taxon>Bacteria</taxon>
        <taxon>Candidatus Dojkabacteria</taxon>
    </lineage>
</organism>
<dbReference type="SMART" id="SM00871">
    <property type="entry name" value="AraC_E_bind"/>
    <property type="match status" value="1"/>
</dbReference>
<dbReference type="EMBL" id="PFQB01000132">
    <property type="protein sequence ID" value="PJA12009.1"/>
    <property type="molecule type" value="Genomic_DNA"/>
</dbReference>
<dbReference type="Gene3D" id="3.20.80.10">
    <property type="entry name" value="Regulatory factor, effector binding domain"/>
    <property type="match status" value="1"/>
</dbReference>